<evidence type="ECO:0000256" key="1">
    <source>
        <dbReference type="ARBA" id="ARBA00012528"/>
    </source>
</evidence>
<dbReference type="PROSITE" id="PS50887">
    <property type="entry name" value="GGDEF"/>
    <property type="match status" value="1"/>
</dbReference>
<dbReference type="Proteomes" id="UP000195807">
    <property type="component" value="Plasmid pCME4A9I"/>
</dbReference>
<sequence>MPVTCKLVEGISSLEEAVLMADTIRSEFRRYRHELIGEDTELSASFGVAAYGREHSMKSAFQLADKTLYQAKANGRNRVCRGTVEVPGTNLLEKAA</sequence>
<dbReference type="GO" id="GO:0005886">
    <property type="term" value="C:plasma membrane"/>
    <property type="evidence" value="ECO:0007669"/>
    <property type="project" value="TreeGrafter"/>
</dbReference>
<dbReference type="SUPFAM" id="SSF55073">
    <property type="entry name" value="Nucleotide cyclase"/>
    <property type="match status" value="1"/>
</dbReference>
<dbReference type="STRING" id="450378.GCA_001661675_03141"/>
<name>A0A1Z1FG53_9SPHN</name>
<dbReference type="PANTHER" id="PTHR45138">
    <property type="entry name" value="REGULATORY COMPONENTS OF SENSORY TRANSDUCTION SYSTEM"/>
    <property type="match status" value="1"/>
</dbReference>
<keyword evidence="3" id="KW-0614">Plasmid</keyword>
<dbReference type="InterPro" id="IPR043128">
    <property type="entry name" value="Rev_trsase/Diguanyl_cyclase"/>
</dbReference>
<dbReference type="KEGG" id="cman:A9D14_15630"/>
<dbReference type="OrthoDB" id="9812260at2"/>
<dbReference type="PANTHER" id="PTHR45138:SF6">
    <property type="entry name" value="DIGUANYLATE CYCLASE DGCN"/>
    <property type="match status" value="1"/>
</dbReference>
<proteinExistence type="predicted"/>
<dbReference type="Pfam" id="PF00990">
    <property type="entry name" value="GGDEF"/>
    <property type="match status" value="1"/>
</dbReference>
<gene>
    <name evidence="3" type="ORF">A9D14_15630</name>
</gene>
<dbReference type="GO" id="GO:1902201">
    <property type="term" value="P:negative regulation of bacterial-type flagellum-dependent cell motility"/>
    <property type="evidence" value="ECO:0007669"/>
    <property type="project" value="TreeGrafter"/>
</dbReference>
<dbReference type="InterPro" id="IPR050469">
    <property type="entry name" value="Diguanylate_Cyclase"/>
</dbReference>
<dbReference type="InterPro" id="IPR000160">
    <property type="entry name" value="GGDEF_dom"/>
</dbReference>
<keyword evidence="4" id="KW-1185">Reference proteome</keyword>
<accession>A0A1Z1FG53</accession>
<dbReference type="AlphaFoldDB" id="A0A1Z1FG53"/>
<feature type="domain" description="GGDEF" evidence="2">
    <location>
        <begin position="1"/>
        <end position="84"/>
    </location>
</feature>
<protein>
    <recommendedName>
        <fullName evidence="1">diguanylate cyclase</fullName>
        <ecNumber evidence="1">2.7.7.65</ecNumber>
    </recommendedName>
</protein>
<geneLocation type="plasmid" evidence="4">
    <name>pcme4a9i</name>
</geneLocation>
<evidence type="ECO:0000313" key="3">
    <source>
        <dbReference type="EMBL" id="ARU17788.1"/>
    </source>
</evidence>
<organism evidence="3 4">
    <name type="scientific">Croceicoccus marinus</name>
    <dbReference type="NCBI Taxonomy" id="450378"/>
    <lineage>
        <taxon>Bacteria</taxon>
        <taxon>Pseudomonadati</taxon>
        <taxon>Pseudomonadota</taxon>
        <taxon>Alphaproteobacteria</taxon>
        <taxon>Sphingomonadales</taxon>
        <taxon>Erythrobacteraceae</taxon>
        <taxon>Croceicoccus</taxon>
    </lineage>
</organism>
<dbReference type="GO" id="GO:0043709">
    <property type="term" value="P:cell adhesion involved in single-species biofilm formation"/>
    <property type="evidence" value="ECO:0007669"/>
    <property type="project" value="TreeGrafter"/>
</dbReference>
<evidence type="ECO:0000259" key="2">
    <source>
        <dbReference type="PROSITE" id="PS50887"/>
    </source>
</evidence>
<dbReference type="EMBL" id="CP019603">
    <property type="protein sequence ID" value="ARU17788.1"/>
    <property type="molecule type" value="Genomic_DNA"/>
</dbReference>
<evidence type="ECO:0000313" key="4">
    <source>
        <dbReference type="Proteomes" id="UP000195807"/>
    </source>
</evidence>
<dbReference type="GO" id="GO:0052621">
    <property type="term" value="F:diguanylate cyclase activity"/>
    <property type="evidence" value="ECO:0007669"/>
    <property type="project" value="UniProtKB-EC"/>
</dbReference>
<reference evidence="3 4" key="1">
    <citation type="submission" date="2017-01" db="EMBL/GenBank/DDBJ databases">
        <title>Complete genome sequence of esterase-producing bacterium Croceicoccus marinus E4A9.</title>
        <authorList>
            <person name="Wu Y.-H."/>
            <person name="Cheng H."/>
            <person name="Xu L."/>
            <person name="Huo Y.-Y."/>
            <person name="Wang C.-S."/>
            <person name="Xu X.-W."/>
        </authorList>
    </citation>
    <scope>NUCLEOTIDE SEQUENCE [LARGE SCALE GENOMIC DNA]</scope>
    <source>
        <strain evidence="3 4">E4A9</strain>
        <plasmid evidence="4">Plasmid pcme4a9i</plasmid>
    </source>
</reference>
<dbReference type="EC" id="2.7.7.65" evidence="1"/>
<dbReference type="InterPro" id="IPR029787">
    <property type="entry name" value="Nucleotide_cyclase"/>
</dbReference>
<dbReference type="Gene3D" id="3.30.70.270">
    <property type="match status" value="1"/>
</dbReference>